<protein>
    <recommendedName>
        <fullName evidence="5">Peptidase A2 domain-containing protein</fullName>
    </recommendedName>
</protein>
<dbReference type="AlphaFoldDB" id="A0A6A3KGL4"/>
<evidence type="ECO:0000313" key="1">
    <source>
        <dbReference type="EMBL" id="KAE9006520.1"/>
    </source>
</evidence>
<evidence type="ECO:0000313" key="3">
    <source>
        <dbReference type="Proteomes" id="UP000429607"/>
    </source>
</evidence>
<organism evidence="1 3">
    <name type="scientific">Phytophthora rubi</name>
    <dbReference type="NCBI Taxonomy" id="129364"/>
    <lineage>
        <taxon>Eukaryota</taxon>
        <taxon>Sar</taxon>
        <taxon>Stramenopiles</taxon>
        <taxon>Oomycota</taxon>
        <taxon>Peronosporomycetes</taxon>
        <taxon>Peronosporales</taxon>
        <taxon>Peronosporaceae</taxon>
        <taxon>Phytophthora</taxon>
    </lineage>
</organism>
<dbReference type="OrthoDB" id="121224at2759"/>
<dbReference type="EMBL" id="QXFV01001412">
    <property type="protein sequence ID" value="KAE9006520.1"/>
    <property type="molecule type" value="Genomic_DNA"/>
</dbReference>
<dbReference type="Gene3D" id="2.40.70.10">
    <property type="entry name" value="Acid Proteases"/>
    <property type="match status" value="1"/>
</dbReference>
<gene>
    <name evidence="1" type="ORF">PR001_g17188</name>
    <name evidence="2" type="ORF">PR002_g13478</name>
</gene>
<dbReference type="InterPro" id="IPR021109">
    <property type="entry name" value="Peptidase_aspartic_dom_sf"/>
</dbReference>
<dbReference type="EMBL" id="QXFU01000891">
    <property type="protein sequence ID" value="KAE9017129.1"/>
    <property type="molecule type" value="Genomic_DNA"/>
</dbReference>
<evidence type="ECO:0000313" key="2">
    <source>
        <dbReference type="EMBL" id="KAE9017129.1"/>
    </source>
</evidence>
<proteinExistence type="predicted"/>
<accession>A0A6A3KGL4</accession>
<name>A0A6A3KGL4_9STRA</name>
<dbReference type="Proteomes" id="UP000435112">
    <property type="component" value="Unassembled WGS sequence"/>
</dbReference>
<evidence type="ECO:0000313" key="4">
    <source>
        <dbReference type="Proteomes" id="UP000435112"/>
    </source>
</evidence>
<dbReference type="SUPFAM" id="SSF50630">
    <property type="entry name" value="Acid proteases"/>
    <property type="match status" value="1"/>
</dbReference>
<evidence type="ECO:0008006" key="5">
    <source>
        <dbReference type="Google" id="ProtNLM"/>
    </source>
</evidence>
<dbReference type="Proteomes" id="UP000429607">
    <property type="component" value="Unassembled WGS sequence"/>
</dbReference>
<comment type="caution">
    <text evidence="1">The sequence shown here is derived from an EMBL/GenBank/DDBJ whole genome shotgun (WGS) entry which is preliminary data.</text>
</comment>
<reference evidence="3 4" key="1">
    <citation type="submission" date="2018-09" db="EMBL/GenBank/DDBJ databases">
        <title>Genomic investigation of the strawberry pathogen Phytophthora fragariae indicates pathogenicity is determined by transcriptional variation in three key races.</title>
        <authorList>
            <person name="Adams T.M."/>
            <person name="Armitage A.D."/>
            <person name="Sobczyk M.K."/>
            <person name="Bates H.J."/>
            <person name="Dunwell J.M."/>
            <person name="Nellist C.F."/>
            <person name="Harrison R.J."/>
        </authorList>
    </citation>
    <scope>NUCLEOTIDE SEQUENCE [LARGE SCALE GENOMIC DNA]</scope>
    <source>
        <strain evidence="1 3">SCRP249</strain>
        <strain evidence="2 4">SCRP324</strain>
    </source>
</reference>
<sequence length="96" mass="10383">MPAELLVDTGAIASLADTRVLKQIGLANAPLRPFEGSLKGVTGFLLKIRGEIDLPLCLGTVTRSRMFAVVEKLHVHAILGTDTLMDFRAVIAWRKG</sequence>